<protein>
    <recommendedName>
        <fullName evidence="6">IBR domain-containing protein</fullName>
    </recommendedName>
</protein>
<keyword evidence="4" id="KW-0862">Zinc</keyword>
<keyword evidence="1" id="KW-0479">Metal-binding</keyword>
<name>A0ABR3GCV3_9PEZI</name>
<evidence type="ECO:0000259" key="6">
    <source>
        <dbReference type="Pfam" id="PF01485"/>
    </source>
</evidence>
<reference evidence="7 8" key="1">
    <citation type="submission" date="2024-02" db="EMBL/GenBank/DDBJ databases">
        <title>Discinaceae phylogenomics.</title>
        <authorList>
            <person name="Dirks A.C."/>
            <person name="James T.Y."/>
        </authorList>
    </citation>
    <scope>NUCLEOTIDE SEQUENCE [LARGE SCALE GENOMIC DNA]</scope>
    <source>
        <strain evidence="7 8">ACD0624</strain>
    </source>
</reference>
<feature type="region of interest" description="Disordered" evidence="5">
    <location>
        <begin position="321"/>
        <end position="370"/>
    </location>
</feature>
<evidence type="ECO:0000313" key="7">
    <source>
        <dbReference type="EMBL" id="KAL0633750.1"/>
    </source>
</evidence>
<dbReference type="InterPro" id="IPR002867">
    <property type="entry name" value="IBR_dom"/>
</dbReference>
<feature type="compositionally biased region" description="Low complexity" evidence="5">
    <location>
        <begin position="341"/>
        <end position="364"/>
    </location>
</feature>
<dbReference type="Pfam" id="PF01485">
    <property type="entry name" value="IBR"/>
    <property type="match status" value="1"/>
</dbReference>
<evidence type="ECO:0000256" key="2">
    <source>
        <dbReference type="ARBA" id="ARBA00022771"/>
    </source>
</evidence>
<comment type="caution">
    <text evidence="7">The sequence shown here is derived from an EMBL/GenBank/DDBJ whole genome shotgun (WGS) entry which is preliminary data.</text>
</comment>
<gene>
    <name evidence="7" type="ORF">Q9L58_007354</name>
</gene>
<proteinExistence type="predicted"/>
<accession>A0ABR3GCV3</accession>
<keyword evidence="8" id="KW-1185">Reference proteome</keyword>
<keyword evidence="2" id="KW-0863">Zinc-finger</keyword>
<sequence>MGLKLQHLLLAPRAALRNTSPAPPIVQKAVPAYRTPTRAEVVRIPRISRNSTAASTIETTPLLPKPPPSRPALAATTKALTTATTPSTVRKHRVTCYICLDVHEVATTTLAPCKEHWYCTNCLRNLFIIATKDESVFPPSCCRKPFEQSPVFLSRYLTWQQEAAFLQAAREFATPAQKRVYCALASCGRFLTDGGEVEMWCRKCGSRTCRKCKEKMHPGVCKDKADEAMKALMKMEGCKFQFCYICGLEWKTCECTRETPRPGLLGVRLAERQVLRETTRQAAANSLHTRGGPAPARAGPSQVARLPRVTRPEDTTLAAARTRAPRVQVATPERPPRAAPRRAVGPEAVSATRGPRGGRTARTANVSGAERPAAVSNAVATRQARCQVHTAWRKMQRAGTCGMCRNLMPRFIFECTACGMDACARCSGR</sequence>
<evidence type="ECO:0000256" key="5">
    <source>
        <dbReference type="SAM" id="MobiDB-lite"/>
    </source>
</evidence>
<dbReference type="SUPFAM" id="SSF57850">
    <property type="entry name" value="RING/U-box"/>
    <property type="match status" value="1"/>
</dbReference>
<evidence type="ECO:0000256" key="3">
    <source>
        <dbReference type="ARBA" id="ARBA00022786"/>
    </source>
</evidence>
<dbReference type="Proteomes" id="UP001447188">
    <property type="component" value="Unassembled WGS sequence"/>
</dbReference>
<dbReference type="EMBL" id="JBBBZM010000115">
    <property type="protein sequence ID" value="KAL0633750.1"/>
    <property type="molecule type" value="Genomic_DNA"/>
</dbReference>
<evidence type="ECO:0000256" key="4">
    <source>
        <dbReference type="ARBA" id="ARBA00022833"/>
    </source>
</evidence>
<feature type="domain" description="IBR" evidence="6">
    <location>
        <begin position="172"/>
        <end position="220"/>
    </location>
</feature>
<keyword evidence="3" id="KW-0833">Ubl conjugation pathway</keyword>
<evidence type="ECO:0000313" key="8">
    <source>
        <dbReference type="Proteomes" id="UP001447188"/>
    </source>
</evidence>
<feature type="compositionally biased region" description="Low complexity" evidence="5">
    <location>
        <begin position="321"/>
        <end position="332"/>
    </location>
</feature>
<evidence type="ECO:0000256" key="1">
    <source>
        <dbReference type="ARBA" id="ARBA00022723"/>
    </source>
</evidence>
<organism evidence="7 8">
    <name type="scientific">Discina gigas</name>
    <dbReference type="NCBI Taxonomy" id="1032678"/>
    <lineage>
        <taxon>Eukaryota</taxon>
        <taxon>Fungi</taxon>
        <taxon>Dikarya</taxon>
        <taxon>Ascomycota</taxon>
        <taxon>Pezizomycotina</taxon>
        <taxon>Pezizomycetes</taxon>
        <taxon>Pezizales</taxon>
        <taxon>Discinaceae</taxon>
        <taxon>Discina</taxon>
    </lineage>
</organism>